<proteinExistence type="predicted"/>
<comment type="caution">
    <text evidence="1">The sequence shown here is derived from an EMBL/GenBank/DDBJ whole genome shotgun (WGS) entry which is preliminary data.</text>
</comment>
<name>A0A364MU34_STELY</name>
<dbReference type="AlphaFoldDB" id="A0A364MU34"/>
<dbReference type="EMBL" id="QGDH01000177">
    <property type="protein sequence ID" value="RAR03528.1"/>
    <property type="molecule type" value="Genomic_DNA"/>
</dbReference>
<gene>
    <name evidence="1" type="ORF">DDE83_008183</name>
</gene>
<protein>
    <submittedName>
        <fullName evidence="1">Uncharacterized protein</fullName>
    </submittedName>
</protein>
<organism evidence="1 2">
    <name type="scientific">Stemphylium lycopersici</name>
    <name type="common">Tomato gray leaf spot disease fungus</name>
    <name type="synonym">Thyrospora lycopersici</name>
    <dbReference type="NCBI Taxonomy" id="183478"/>
    <lineage>
        <taxon>Eukaryota</taxon>
        <taxon>Fungi</taxon>
        <taxon>Dikarya</taxon>
        <taxon>Ascomycota</taxon>
        <taxon>Pezizomycotina</taxon>
        <taxon>Dothideomycetes</taxon>
        <taxon>Pleosporomycetidae</taxon>
        <taxon>Pleosporales</taxon>
        <taxon>Pleosporineae</taxon>
        <taxon>Pleosporaceae</taxon>
        <taxon>Stemphylium</taxon>
    </lineage>
</organism>
<keyword evidence="2" id="KW-1185">Reference proteome</keyword>
<accession>A0A364MU34</accession>
<sequence>MPLSILCLKEGYSTNSRNAYREPLFR</sequence>
<evidence type="ECO:0000313" key="1">
    <source>
        <dbReference type="EMBL" id="RAR03528.1"/>
    </source>
</evidence>
<dbReference type="Proteomes" id="UP000249619">
    <property type="component" value="Unassembled WGS sequence"/>
</dbReference>
<reference evidence="2" key="1">
    <citation type="submission" date="2018-05" db="EMBL/GenBank/DDBJ databases">
        <title>Draft genome sequence of Stemphylium lycopersici strain CIDEFI 213.</title>
        <authorList>
            <person name="Medina R."/>
            <person name="Franco M.E.E."/>
            <person name="Lucentini C.G."/>
            <person name="Saparrat M.C.N."/>
            <person name="Balatti P.A."/>
        </authorList>
    </citation>
    <scope>NUCLEOTIDE SEQUENCE [LARGE SCALE GENOMIC DNA]</scope>
    <source>
        <strain evidence="2">CIDEFI 213</strain>
    </source>
</reference>
<evidence type="ECO:0000313" key="2">
    <source>
        <dbReference type="Proteomes" id="UP000249619"/>
    </source>
</evidence>